<dbReference type="EMBL" id="ML179199">
    <property type="protein sequence ID" value="THU95451.1"/>
    <property type="molecule type" value="Genomic_DNA"/>
</dbReference>
<accession>A0A4S8M0X2</accession>
<feature type="compositionally biased region" description="Basic and acidic residues" evidence="1">
    <location>
        <begin position="176"/>
        <end position="206"/>
    </location>
</feature>
<sequence length="220" mass="24096">MLLTFLPFFLAVPSVIAGLDDTIGHRRQHGVPHGDNEVPDENPDCNIQNSNVQDSVILGCSVQGTDIQGSDVIGSDVSNSNITGSGRPDSRQPEQVGSNSDSFSTSLTSTSVTLTSESTDSKQPEQVGGNSDSKYFYFFIEWTPTFNHRISHLALQTQTTHEQNSPVSTTLSPTRVTRDNNNLERNREVEAPGEEYSRDFGMRSDRVMGNVDQELPGYSP</sequence>
<protein>
    <submittedName>
        <fullName evidence="3">Uncharacterized protein</fullName>
    </submittedName>
</protein>
<keyword evidence="2" id="KW-0732">Signal</keyword>
<evidence type="ECO:0000313" key="3">
    <source>
        <dbReference type="EMBL" id="THU95451.1"/>
    </source>
</evidence>
<feature type="signal peptide" evidence="2">
    <location>
        <begin position="1"/>
        <end position="17"/>
    </location>
</feature>
<evidence type="ECO:0000256" key="1">
    <source>
        <dbReference type="SAM" id="MobiDB-lite"/>
    </source>
</evidence>
<feature type="region of interest" description="Disordered" evidence="1">
    <location>
        <begin position="70"/>
        <end position="130"/>
    </location>
</feature>
<keyword evidence="4" id="KW-1185">Reference proteome</keyword>
<organism evidence="3 4">
    <name type="scientific">Dendrothele bispora (strain CBS 962.96)</name>
    <dbReference type="NCBI Taxonomy" id="1314807"/>
    <lineage>
        <taxon>Eukaryota</taxon>
        <taxon>Fungi</taxon>
        <taxon>Dikarya</taxon>
        <taxon>Basidiomycota</taxon>
        <taxon>Agaricomycotina</taxon>
        <taxon>Agaricomycetes</taxon>
        <taxon>Agaricomycetidae</taxon>
        <taxon>Agaricales</taxon>
        <taxon>Agaricales incertae sedis</taxon>
        <taxon>Dendrothele</taxon>
    </lineage>
</organism>
<feature type="compositionally biased region" description="Low complexity" evidence="1">
    <location>
        <begin position="98"/>
        <end position="118"/>
    </location>
</feature>
<dbReference type="AlphaFoldDB" id="A0A4S8M0X2"/>
<reference evidence="3 4" key="1">
    <citation type="journal article" date="2019" name="Nat. Ecol. Evol.">
        <title>Megaphylogeny resolves global patterns of mushroom evolution.</title>
        <authorList>
            <person name="Varga T."/>
            <person name="Krizsan K."/>
            <person name="Foldi C."/>
            <person name="Dima B."/>
            <person name="Sanchez-Garcia M."/>
            <person name="Sanchez-Ramirez S."/>
            <person name="Szollosi G.J."/>
            <person name="Szarkandi J.G."/>
            <person name="Papp V."/>
            <person name="Albert L."/>
            <person name="Andreopoulos W."/>
            <person name="Angelini C."/>
            <person name="Antonin V."/>
            <person name="Barry K.W."/>
            <person name="Bougher N.L."/>
            <person name="Buchanan P."/>
            <person name="Buyck B."/>
            <person name="Bense V."/>
            <person name="Catcheside P."/>
            <person name="Chovatia M."/>
            <person name="Cooper J."/>
            <person name="Damon W."/>
            <person name="Desjardin D."/>
            <person name="Finy P."/>
            <person name="Geml J."/>
            <person name="Haridas S."/>
            <person name="Hughes K."/>
            <person name="Justo A."/>
            <person name="Karasinski D."/>
            <person name="Kautmanova I."/>
            <person name="Kiss B."/>
            <person name="Kocsube S."/>
            <person name="Kotiranta H."/>
            <person name="LaButti K.M."/>
            <person name="Lechner B.E."/>
            <person name="Liimatainen K."/>
            <person name="Lipzen A."/>
            <person name="Lukacs Z."/>
            <person name="Mihaltcheva S."/>
            <person name="Morgado L.N."/>
            <person name="Niskanen T."/>
            <person name="Noordeloos M.E."/>
            <person name="Ohm R.A."/>
            <person name="Ortiz-Santana B."/>
            <person name="Ovrebo C."/>
            <person name="Racz N."/>
            <person name="Riley R."/>
            <person name="Savchenko A."/>
            <person name="Shiryaev A."/>
            <person name="Soop K."/>
            <person name="Spirin V."/>
            <person name="Szebenyi C."/>
            <person name="Tomsovsky M."/>
            <person name="Tulloss R.E."/>
            <person name="Uehling J."/>
            <person name="Grigoriev I.V."/>
            <person name="Vagvolgyi C."/>
            <person name="Papp T."/>
            <person name="Martin F.M."/>
            <person name="Miettinen O."/>
            <person name="Hibbett D.S."/>
            <person name="Nagy L.G."/>
        </authorList>
    </citation>
    <scope>NUCLEOTIDE SEQUENCE [LARGE SCALE GENOMIC DNA]</scope>
    <source>
        <strain evidence="3 4">CBS 962.96</strain>
    </source>
</reference>
<gene>
    <name evidence="3" type="ORF">K435DRAFT_839478</name>
</gene>
<feature type="chain" id="PRO_5020477544" evidence="2">
    <location>
        <begin position="18"/>
        <end position="220"/>
    </location>
</feature>
<feature type="region of interest" description="Disordered" evidence="1">
    <location>
        <begin position="157"/>
        <end position="220"/>
    </location>
</feature>
<dbReference type="Proteomes" id="UP000297245">
    <property type="component" value="Unassembled WGS sequence"/>
</dbReference>
<evidence type="ECO:0000256" key="2">
    <source>
        <dbReference type="SAM" id="SignalP"/>
    </source>
</evidence>
<name>A0A4S8M0X2_DENBC</name>
<proteinExistence type="predicted"/>
<feature type="compositionally biased region" description="Polar residues" evidence="1">
    <location>
        <begin position="157"/>
        <end position="175"/>
    </location>
</feature>
<evidence type="ECO:0000313" key="4">
    <source>
        <dbReference type="Proteomes" id="UP000297245"/>
    </source>
</evidence>